<comment type="caution">
    <text evidence="1">The sequence shown here is derived from an EMBL/GenBank/DDBJ whole genome shotgun (WGS) entry which is preliminary data.</text>
</comment>
<reference evidence="1 2" key="1">
    <citation type="journal article" date="2013" name="BMC Microbiol.">
        <title>Identification of the type II cytochrome c maturation pathway in anammox bacteria by comparative genomics.</title>
        <authorList>
            <person name="Ferousi C."/>
            <person name="Speth D.R."/>
            <person name="Reimann J."/>
            <person name="Op den Camp H.J."/>
            <person name="Allen J.W."/>
            <person name="Keltjens J.T."/>
            <person name="Jetten M.S."/>
        </authorList>
    </citation>
    <scope>NUCLEOTIDE SEQUENCE [LARGE SCALE GENOMIC DNA]</scope>
    <source>
        <strain evidence="1">RU1</strain>
    </source>
</reference>
<evidence type="ECO:0000313" key="1">
    <source>
        <dbReference type="EMBL" id="KKO20696.1"/>
    </source>
</evidence>
<gene>
    <name evidence="1" type="ORF">BROFUL_00584</name>
</gene>
<keyword evidence="2" id="KW-1185">Reference proteome</keyword>
<protein>
    <submittedName>
        <fullName evidence="1">Uncharacterized protein</fullName>
    </submittedName>
</protein>
<sequence length="93" mass="10615">MCTIPCRGRFETCPYKTILFIAQHSRNQIPVVKAGDCFGQDPRTDADSVLDDMRALFSRRLSDWSTRNDAGYAFDEIRYVVIASEAKQSLSYK</sequence>
<accession>A0A0M2V0I7</accession>
<dbReference type="AlphaFoldDB" id="A0A0M2V0I7"/>
<dbReference type="EMBL" id="LAQJ01000081">
    <property type="protein sequence ID" value="KKO20696.1"/>
    <property type="molecule type" value="Genomic_DNA"/>
</dbReference>
<proteinExistence type="predicted"/>
<evidence type="ECO:0000313" key="2">
    <source>
        <dbReference type="Proteomes" id="UP000034954"/>
    </source>
</evidence>
<organism evidence="1 2">
    <name type="scientific">Candidatus Brocadia fulgida</name>
    <dbReference type="NCBI Taxonomy" id="380242"/>
    <lineage>
        <taxon>Bacteria</taxon>
        <taxon>Pseudomonadati</taxon>
        <taxon>Planctomycetota</taxon>
        <taxon>Candidatus Brocadiia</taxon>
        <taxon>Candidatus Brocadiales</taxon>
        <taxon>Candidatus Brocadiaceae</taxon>
        <taxon>Candidatus Brocadia</taxon>
    </lineage>
</organism>
<dbReference type="Proteomes" id="UP000034954">
    <property type="component" value="Unassembled WGS sequence"/>
</dbReference>
<name>A0A0M2V0I7_9BACT</name>